<dbReference type="Pfam" id="PF00076">
    <property type="entry name" value="RRM_1"/>
    <property type="match status" value="1"/>
</dbReference>
<dbReference type="EMBL" id="BDGG01000003">
    <property type="protein sequence ID" value="GAU96257.1"/>
    <property type="molecule type" value="Genomic_DNA"/>
</dbReference>
<protein>
    <recommendedName>
        <fullName evidence="4">RRM domain-containing protein</fullName>
    </recommendedName>
</protein>
<evidence type="ECO:0000313" key="6">
    <source>
        <dbReference type="Proteomes" id="UP000186922"/>
    </source>
</evidence>
<dbReference type="AlphaFoldDB" id="A0A1D1V997"/>
<dbReference type="SUPFAM" id="SSF54928">
    <property type="entry name" value="RNA-binding domain, RBD"/>
    <property type="match status" value="1"/>
</dbReference>
<evidence type="ECO:0000313" key="5">
    <source>
        <dbReference type="EMBL" id="GAU96257.1"/>
    </source>
</evidence>
<feature type="compositionally biased region" description="Basic and acidic residues" evidence="3">
    <location>
        <begin position="66"/>
        <end position="129"/>
    </location>
</feature>
<dbReference type="PANTHER" id="PTHR48025">
    <property type="entry name" value="OS02G0815200 PROTEIN"/>
    <property type="match status" value="1"/>
</dbReference>
<feature type="region of interest" description="Disordered" evidence="3">
    <location>
        <begin position="66"/>
        <end position="255"/>
    </location>
</feature>
<dbReference type="STRING" id="947166.A0A1D1V997"/>
<dbReference type="PROSITE" id="PS50102">
    <property type="entry name" value="RRM"/>
    <property type="match status" value="1"/>
</dbReference>
<keyword evidence="1 2" id="KW-0694">RNA-binding</keyword>
<feature type="compositionally biased region" description="Gly residues" evidence="3">
    <location>
        <begin position="133"/>
        <end position="150"/>
    </location>
</feature>
<dbReference type="SMART" id="SM00360">
    <property type="entry name" value="RRM"/>
    <property type="match status" value="1"/>
</dbReference>
<sequence length="255" mass="27545">MVKIFVGRIPGGVGKEKLLELFGKYGTVGECEIIKDYGFVHLDTEKAAEEAISALNNFEIEGGRLTVEKSHGKPAKKRDDYREGRGTAGPIRRDYDRRGSDSGRRPVRERSPLDRRGDGYYRNDRRSESDSFGGYGGGGSRYNGGPGGYGQRYPSADPGSIYGSRGDDGYGRGGPLPPSVRPYHDNGGQPSYGSNAYSQPNYSSPAPRMSGYNPAPVGGYDNYNRYSGNYSQQGGSGYSDRLGSGAPAAGVTRRY</sequence>
<dbReference type="InterPro" id="IPR035979">
    <property type="entry name" value="RBD_domain_sf"/>
</dbReference>
<comment type="caution">
    <text evidence="5">The sequence shown here is derived from an EMBL/GenBank/DDBJ whole genome shotgun (WGS) entry which is preliminary data.</text>
</comment>
<dbReference type="GO" id="GO:0005634">
    <property type="term" value="C:nucleus"/>
    <property type="evidence" value="ECO:0007669"/>
    <property type="project" value="TreeGrafter"/>
</dbReference>
<dbReference type="Proteomes" id="UP000186922">
    <property type="component" value="Unassembled WGS sequence"/>
</dbReference>
<dbReference type="InterPro" id="IPR000504">
    <property type="entry name" value="RRM_dom"/>
</dbReference>
<dbReference type="InterPro" id="IPR012677">
    <property type="entry name" value="Nucleotide-bd_a/b_plait_sf"/>
</dbReference>
<feature type="domain" description="RRM" evidence="4">
    <location>
        <begin position="2"/>
        <end position="72"/>
    </location>
</feature>
<dbReference type="OrthoDB" id="1879688at2759"/>
<evidence type="ECO:0000256" key="1">
    <source>
        <dbReference type="ARBA" id="ARBA00022884"/>
    </source>
</evidence>
<dbReference type="PANTHER" id="PTHR48025:SF26">
    <property type="entry name" value="HETEROGENEOUS NUCLEAR RIBONUCLEOPROTEIN M-RELATED"/>
    <property type="match status" value="1"/>
</dbReference>
<organism evidence="5 6">
    <name type="scientific">Ramazzottius varieornatus</name>
    <name type="common">Water bear</name>
    <name type="synonym">Tardigrade</name>
    <dbReference type="NCBI Taxonomy" id="947166"/>
    <lineage>
        <taxon>Eukaryota</taxon>
        <taxon>Metazoa</taxon>
        <taxon>Ecdysozoa</taxon>
        <taxon>Tardigrada</taxon>
        <taxon>Eutardigrada</taxon>
        <taxon>Parachela</taxon>
        <taxon>Hypsibioidea</taxon>
        <taxon>Ramazzottiidae</taxon>
        <taxon>Ramazzottius</taxon>
    </lineage>
</organism>
<reference evidence="5 6" key="1">
    <citation type="journal article" date="2016" name="Nat. Commun.">
        <title>Extremotolerant tardigrade genome and improved radiotolerance of human cultured cells by tardigrade-unique protein.</title>
        <authorList>
            <person name="Hashimoto T."/>
            <person name="Horikawa D.D."/>
            <person name="Saito Y."/>
            <person name="Kuwahara H."/>
            <person name="Kozuka-Hata H."/>
            <person name="Shin-I T."/>
            <person name="Minakuchi Y."/>
            <person name="Ohishi K."/>
            <person name="Motoyama A."/>
            <person name="Aizu T."/>
            <person name="Enomoto A."/>
            <person name="Kondo K."/>
            <person name="Tanaka S."/>
            <person name="Hara Y."/>
            <person name="Koshikawa S."/>
            <person name="Sagara H."/>
            <person name="Miura T."/>
            <person name="Yokobori S."/>
            <person name="Miyagawa K."/>
            <person name="Suzuki Y."/>
            <person name="Kubo T."/>
            <person name="Oyama M."/>
            <person name="Kohara Y."/>
            <person name="Fujiyama A."/>
            <person name="Arakawa K."/>
            <person name="Katayama T."/>
            <person name="Toyoda A."/>
            <person name="Kunieda T."/>
        </authorList>
    </citation>
    <scope>NUCLEOTIDE SEQUENCE [LARGE SCALE GENOMIC DNA]</scope>
    <source>
        <strain evidence="5 6">YOKOZUNA-1</strain>
    </source>
</reference>
<keyword evidence="6" id="KW-1185">Reference proteome</keyword>
<dbReference type="Gene3D" id="3.30.70.330">
    <property type="match status" value="1"/>
</dbReference>
<feature type="compositionally biased region" description="Polar residues" evidence="3">
    <location>
        <begin position="188"/>
        <end position="204"/>
    </location>
</feature>
<evidence type="ECO:0000259" key="4">
    <source>
        <dbReference type="PROSITE" id="PS50102"/>
    </source>
</evidence>
<evidence type="ECO:0000256" key="3">
    <source>
        <dbReference type="SAM" id="MobiDB-lite"/>
    </source>
</evidence>
<accession>A0A1D1V997</accession>
<proteinExistence type="predicted"/>
<evidence type="ECO:0000256" key="2">
    <source>
        <dbReference type="PROSITE-ProRule" id="PRU00176"/>
    </source>
</evidence>
<name>A0A1D1V997_RAMVA</name>
<dbReference type="GO" id="GO:0003729">
    <property type="term" value="F:mRNA binding"/>
    <property type="evidence" value="ECO:0007669"/>
    <property type="project" value="TreeGrafter"/>
</dbReference>
<gene>
    <name evidence="5" type="primary">RvY_07727</name>
    <name evidence="5" type="synonym">RvY_07727.1</name>
    <name evidence="5" type="ORF">RvY_07727-1</name>
</gene>
<dbReference type="InterPro" id="IPR050502">
    <property type="entry name" value="Euk_RNA-bind_prot"/>
</dbReference>